<dbReference type="InterPro" id="IPR027417">
    <property type="entry name" value="P-loop_NTPase"/>
</dbReference>
<feature type="domain" description="Helicase C-terminal" evidence="3">
    <location>
        <begin position="299"/>
        <end position="456"/>
    </location>
</feature>
<evidence type="ECO:0000313" key="4">
    <source>
        <dbReference type="EMBL" id="KXB39580.1"/>
    </source>
</evidence>
<reference evidence="5" key="1">
    <citation type="submission" date="2016-01" db="EMBL/GenBank/DDBJ databases">
        <authorList>
            <person name="Mitreva M."/>
            <person name="Pepin K.H."/>
            <person name="Mihindukulasuriya K.A."/>
            <person name="Fulton R."/>
            <person name="Fronick C."/>
            <person name="O'Laughlin M."/>
            <person name="Miner T."/>
            <person name="Herter B."/>
            <person name="Rosa B.A."/>
            <person name="Cordes M."/>
            <person name="Tomlinson C."/>
            <person name="Wollam A."/>
            <person name="Palsikar V.B."/>
            <person name="Mardis E.R."/>
            <person name="Wilson R.K."/>
        </authorList>
    </citation>
    <scope>NUCLEOTIDE SEQUENCE [LARGE SCALE GENOMIC DNA]</scope>
    <source>
        <strain evidence="5">KA00274</strain>
    </source>
</reference>
<sequence length="469" mass="53855">MPLSVKAELRPYQLAGYKWLLAMDKLNMGVILVDDMGLGKTVQIIAYLENLRYYQKADKVLIELPISLLANWEEELKKFAPSAPFVTYHAKNREIGEYITLTSYELLKREAKLLDQKWDVVILDEAQAIKNINTQQTRAVKALKGRMKIALTGTPIKNNLMDLFSIFDFILPDLLGSATQFQNYASNLKETTDGYLKLRQVVSPFIMRRLKTDKSIIEDLPKKLERKEYIDLAPKQAALYRKVVSDFAKKIAKLKGMDRRGMILATLGSLKQIINHPSQYSGSEEYKATESGKFLRLAELVQEIYQARERVLIFTQYREIIPYLAEFLCKSLGDNNIEPLVLHGGTKAKDRQKLVDEFNGDKYYPFMLISLKAGGVGLNLTGANHVIHFDRWWNPQIERQATDRAYRIGQMKDVLVHYFICRQTVDIAIDELLENKKNLSDSVIAENKAPNLTELSNDEICKFFALRKE</sequence>
<dbReference type="EMBL" id="LSCV01000040">
    <property type="protein sequence ID" value="KXB39580.1"/>
    <property type="molecule type" value="Genomic_DNA"/>
</dbReference>
<dbReference type="Gene3D" id="3.40.50.10810">
    <property type="entry name" value="Tandem AAA-ATPase domain"/>
    <property type="match status" value="1"/>
</dbReference>
<dbReference type="InterPro" id="IPR014001">
    <property type="entry name" value="Helicase_ATP-bd"/>
</dbReference>
<evidence type="ECO:0000259" key="2">
    <source>
        <dbReference type="PROSITE" id="PS51192"/>
    </source>
</evidence>
<dbReference type="PROSITE" id="PS51192">
    <property type="entry name" value="HELICASE_ATP_BIND_1"/>
    <property type="match status" value="1"/>
</dbReference>
<dbReference type="OrthoDB" id="9760715at2"/>
<dbReference type="Pfam" id="PF00271">
    <property type="entry name" value="Helicase_C"/>
    <property type="match status" value="1"/>
</dbReference>
<dbReference type="SUPFAM" id="SSF52540">
    <property type="entry name" value="P-loop containing nucleoside triphosphate hydrolases"/>
    <property type="match status" value="2"/>
</dbReference>
<keyword evidence="5" id="KW-1185">Reference proteome</keyword>
<dbReference type="InterPro" id="IPR049730">
    <property type="entry name" value="SNF2/RAD54-like_C"/>
</dbReference>
<dbReference type="Pfam" id="PF00176">
    <property type="entry name" value="SNF2-rel_dom"/>
    <property type="match status" value="1"/>
</dbReference>
<dbReference type="CDD" id="cd18793">
    <property type="entry name" value="SF2_C_SNF"/>
    <property type="match status" value="1"/>
</dbReference>
<evidence type="ECO:0000256" key="1">
    <source>
        <dbReference type="ARBA" id="ARBA00022801"/>
    </source>
</evidence>
<organism evidence="4 5">
    <name type="scientific">Amygdalobacter nucleatus</name>
    <dbReference type="NCBI Taxonomy" id="3029274"/>
    <lineage>
        <taxon>Bacteria</taxon>
        <taxon>Bacillati</taxon>
        <taxon>Bacillota</taxon>
        <taxon>Clostridia</taxon>
        <taxon>Eubacteriales</taxon>
        <taxon>Oscillospiraceae</taxon>
        <taxon>Amygdalobacter</taxon>
    </lineage>
</organism>
<evidence type="ECO:0000313" key="5">
    <source>
        <dbReference type="Proteomes" id="UP000070080"/>
    </source>
</evidence>
<dbReference type="PATRIC" id="fig|1497955.3.peg.1093"/>
<protein>
    <submittedName>
        <fullName evidence="4">Protein, SNF2 family</fullName>
    </submittedName>
</protein>
<dbReference type="InterPro" id="IPR038718">
    <property type="entry name" value="SNF2-like_sf"/>
</dbReference>
<accession>A0A133Y8T0</accession>
<feature type="domain" description="Helicase ATP-binding" evidence="2">
    <location>
        <begin position="21"/>
        <end position="173"/>
    </location>
</feature>
<keyword evidence="1" id="KW-0378">Hydrolase</keyword>
<dbReference type="InterPro" id="IPR001650">
    <property type="entry name" value="Helicase_C-like"/>
</dbReference>
<dbReference type="SMART" id="SM00490">
    <property type="entry name" value="HELICc"/>
    <property type="match status" value="1"/>
</dbReference>
<dbReference type="STRING" id="1497955.HMPREF1872_01122"/>
<proteinExistence type="predicted"/>
<gene>
    <name evidence="4" type="ORF">HMPREF1872_01122</name>
</gene>
<dbReference type="RefSeq" id="WP_156422991.1">
    <property type="nucleotide sequence ID" value="NZ_JARFNM010000001.1"/>
</dbReference>
<dbReference type="InterPro" id="IPR000330">
    <property type="entry name" value="SNF2_N"/>
</dbReference>
<dbReference type="AlphaFoldDB" id="A0A133Y8T0"/>
<dbReference type="GO" id="GO:0016787">
    <property type="term" value="F:hydrolase activity"/>
    <property type="evidence" value="ECO:0007669"/>
    <property type="project" value="UniProtKB-KW"/>
</dbReference>
<name>A0A133Y8T0_9FIRM</name>
<comment type="caution">
    <text evidence="4">The sequence shown here is derived from an EMBL/GenBank/DDBJ whole genome shotgun (WGS) entry which is preliminary data.</text>
</comment>
<evidence type="ECO:0000259" key="3">
    <source>
        <dbReference type="PROSITE" id="PS51194"/>
    </source>
</evidence>
<dbReference type="PANTHER" id="PTHR10799">
    <property type="entry name" value="SNF2/RAD54 HELICASE FAMILY"/>
    <property type="match status" value="1"/>
</dbReference>
<dbReference type="SMART" id="SM00487">
    <property type="entry name" value="DEXDc"/>
    <property type="match status" value="1"/>
</dbReference>
<dbReference type="Proteomes" id="UP000070080">
    <property type="component" value="Unassembled WGS sequence"/>
</dbReference>
<dbReference type="Gene3D" id="3.40.50.300">
    <property type="entry name" value="P-loop containing nucleotide triphosphate hydrolases"/>
    <property type="match status" value="1"/>
</dbReference>
<dbReference type="GO" id="GO:0005524">
    <property type="term" value="F:ATP binding"/>
    <property type="evidence" value="ECO:0007669"/>
    <property type="project" value="InterPro"/>
</dbReference>
<dbReference type="PROSITE" id="PS51194">
    <property type="entry name" value="HELICASE_CTER"/>
    <property type="match status" value="1"/>
</dbReference>